<sequence>MSSILIVDDSRLNLAFMENTLKSAGYEDVWTANSAQEAYERLGIQDEQAPRKPVAVDLILLDIVMPEVDGIEACRRIKSIPAYQDLPIIFLTADRAHFKEAFNVGGMDFIEKGGPDYELLARVQSALRLKKEMDARKEWESRVSKDLQLARHLQNSVLTPPLTEQGISIRSSFMQSSDVSGDMFYWKQFNEHQYGILLIDVSLSGIPAALISMSIRSLLDGIVGIYRRPKEVCAELNRQMRTLFGKMRRTVYFTAIYVMVDTNKRQLEYFNAGHTQGLLLTEGAPAERLSVTTEPIGMKQDMNTDIKVIDYTGDARIVLYTNGLITRPGTNPKTVIQELEQYAQSLLYLDNDAFLSKLARLNRQHDDVCIISIDLTSPVAEEVESEVKTEVEANTEVEAETAVEADANPESEPQA</sequence>
<organism evidence="5 6">
    <name type="scientific">Paenibacillus hunanensis</name>
    <dbReference type="NCBI Taxonomy" id="539262"/>
    <lineage>
        <taxon>Bacteria</taxon>
        <taxon>Bacillati</taxon>
        <taxon>Bacillota</taxon>
        <taxon>Bacilli</taxon>
        <taxon>Bacillales</taxon>
        <taxon>Paenibacillaceae</taxon>
        <taxon>Paenibacillus</taxon>
    </lineage>
</organism>
<dbReference type="GO" id="GO:0016787">
    <property type="term" value="F:hydrolase activity"/>
    <property type="evidence" value="ECO:0007669"/>
    <property type="project" value="UniProtKB-KW"/>
</dbReference>
<feature type="domain" description="Response regulatory" evidence="4">
    <location>
        <begin position="3"/>
        <end position="127"/>
    </location>
</feature>
<dbReference type="Pfam" id="PF07228">
    <property type="entry name" value="SpoIIE"/>
    <property type="match status" value="1"/>
</dbReference>
<dbReference type="SUPFAM" id="SSF81606">
    <property type="entry name" value="PP2C-like"/>
    <property type="match status" value="1"/>
</dbReference>
<evidence type="ECO:0000256" key="3">
    <source>
        <dbReference type="SAM" id="MobiDB-lite"/>
    </source>
</evidence>
<keyword evidence="1 5" id="KW-0378">Hydrolase</keyword>
<dbReference type="PANTHER" id="PTHR43156:SF14">
    <property type="entry name" value="PHOSPHOSERINE PHOSPHATASE RSBP"/>
    <property type="match status" value="1"/>
</dbReference>
<feature type="modified residue" description="4-aspartylphosphate" evidence="2">
    <location>
        <position position="62"/>
    </location>
</feature>
<feature type="region of interest" description="Disordered" evidence="3">
    <location>
        <begin position="386"/>
        <end position="415"/>
    </location>
</feature>
<name>A0ABU1IV87_9BACL</name>
<dbReference type="InterPro" id="IPR052016">
    <property type="entry name" value="Bact_Sigma-Reg"/>
</dbReference>
<dbReference type="Pfam" id="PF00072">
    <property type="entry name" value="Response_reg"/>
    <property type="match status" value="1"/>
</dbReference>
<evidence type="ECO:0000256" key="2">
    <source>
        <dbReference type="PROSITE-ProRule" id="PRU00169"/>
    </source>
</evidence>
<feature type="compositionally biased region" description="Acidic residues" evidence="3">
    <location>
        <begin position="393"/>
        <end position="409"/>
    </location>
</feature>
<dbReference type="Gene3D" id="3.60.40.10">
    <property type="entry name" value="PPM-type phosphatase domain"/>
    <property type="match status" value="1"/>
</dbReference>
<keyword evidence="6" id="KW-1185">Reference proteome</keyword>
<keyword evidence="2" id="KW-0597">Phosphoprotein</keyword>
<evidence type="ECO:0000313" key="6">
    <source>
        <dbReference type="Proteomes" id="UP001185028"/>
    </source>
</evidence>
<dbReference type="SMART" id="SM00331">
    <property type="entry name" value="PP2C_SIG"/>
    <property type="match status" value="1"/>
</dbReference>
<dbReference type="EC" id="3.1.3.3" evidence="5"/>
<dbReference type="SUPFAM" id="SSF52172">
    <property type="entry name" value="CheY-like"/>
    <property type="match status" value="1"/>
</dbReference>
<dbReference type="InterPro" id="IPR001789">
    <property type="entry name" value="Sig_transdc_resp-reg_receiver"/>
</dbReference>
<accession>A0ABU1IV87</accession>
<reference evidence="5 6" key="1">
    <citation type="submission" date="2023-07" db="EMBL/GenBank/DDBJ databases">
        <title>Genomic Encyclopedia of Type Strains, Phase IV (KMG-IV): sequencing the most valuable type-strain genomes for metagenomic binning, comparative biology and taxonomic classification.</title>
        <authorList>
            <person name="Goeker M."/>
        </authorList>
    </citation>
    <scope>NUCLEOTIDE SEQUENCE [LARGE SCALE GENOMIC DNA]</scope>
    <source>
        <strain evidence="5 6">DSM 22170</strain>
    </source>
</reference>
<comment type="caution">
    <text evidence="5">The sequence shown here is derived from an EMBL/GenBank/DDBJ whole genome shotgun (WGS) entry which is preliminary data.</text>
</comment>
<dbReference type="Proteomes" id="UP001185028">
    <property type="component" value="Unassembled WGS sequence"/>
</dbReference>
<dbReference type="PROSITE" id="PS50110">
    <property type="entry name" value="RESPONSE_REGULATORY"/>
    <property type="match status" value="1"/>
</dbReference>
<evidence type="ECO:0000313" key="5">
    <source>
        <dbReference type="EMBL" id="MDR6242930.1"/>
    </source>
</evidence>
<dbReference type="InterPro" id="IPR036457">
    <property type="entry name" value="PPM-type-like_dom_sf"/>
</dbReference>
<dbReference type="Gene3D" id="3.40.50.2300">
    <property type="match status" value="1"/>
</dbReference>
<dbReference type="EMBL" id="JAVDQH010000003">
    <property type="protein sequence ID" value="MDR6242930.1"/>
    <property type="molecule type" value="Genomic_DNA"/>
</dbReference>
<dbReference type="InterPro" id="IPR011006">
    <property type="entry name" value="CheY-like_superfamily"/>
</dbReference>
<evidence type="ECO:0000259" key="4">
    <source>
        <dbReference type="PROSITE" id="PS50110"/>
    </source>
</evidence>
<evidence type="ECO:0000256" key="1">
    <source>
        <dbReference type="ARBA" id="ARBA00022801"/>
    </source>
</evidence>
<dbReference type="PANTHER" id="PTHR43156">
    <property type="entry name" value="STAGE II SPORULATION PROTEIN E-RELATED"/>
    <property type="match status" value="1"/>
</dbReference>
<gene>
    <name evidence="5" type="ORF">JOC58_000815</name>
</gene>
<proteinExistence type="predicted"/>
<dbReference type="RefSeq" id="WP_188775588.1">
    <property type="nucleotide sequence ID" value="NZ_BMMB01000004.1"/>
</dbReference>
<dbReference type="InterPro" id="IPR001932">
    <property type="entry name" value="PPM-type_phosphatase-like_dom"/>
</dbReference>
<protein>
    <submittedName>
        <fullName evidence="5">Sigma-B regulation protein RsbU (Phosphoserine phosphatase)</fullName>
        <ecNumber evidence="5">3.1.3.3</ecNumber>
    </submittedName>
</protein>
<dbReference type="SMART" id="SM00448">
    <property type="entry name" value="REC"/>
    <property type="match status" value="1"/>
</dbReference>